<evidence type="ECO:0000256" key="3">
    <source>
        <dbReference type="ARBA" id="ARBA00008715"/>
    </source>
</evidence>
<accession>I7LWJ3</accession>
<dbReference type="InterPro" id="IPR004856">
    <property type="entry name" value="Glyco_trans_ALG6/ALG8"/>
</dbReference>
<dbReference type="Proteomes" id="UP000009168">
    <property type="component" value="Unassembled WGS sequence"/>
</dbReference>
<comment type="similarity">
    <text evidence="3 10">Belongs to the ALG6/ALG8 glucosyltransferase family.</text>
</comment>
<feature type="transmembrane region" description="Helical" evidence="10">
    <location>
        <begin position="146"/>
        <end position="170"/>
    </location>
</feature>
<name>I7LWJ3_TETTS</name>
<evidence type="ECO:0000256" key="9">
    <source>
        <dbReference type="ARBA" id="ARBA00023136"/>
    </source>
</evidence>
<feature type="transmembrane region" description="Helical" evidence="10">
    <location>
        <begin position="353"/>
        <end position="370"/>
    </location>
</feature>
<dbReference type="KEGG" id="tet:TTHERM_00500810"/>
<sequence length="693" mass="81126">MSQQESGETQSQKITNTRLMRERKEIDTVLQEYDVQWKESQKGVEVQFSFQINSENKKDSVAHAEIKLEQSYPFSQPLIKFNLTPGQLALFNHDSYKEIDYYTNKTYTPKMTVADIIKLIAEYGKKNIQIGDKSKKETIFSLVHTLYSILGSTSTIIFIILFASFIRILAGIGPYSGYKDAPTYGDYEAQRHWMELTLHTPPSQWYVETLNNDLTYWRIDYPPLSAYVSYIFGYISHQFDPKSVELYHSRGYEEPNHKIYMRMTVLISDILFFFTSLYYVTKIEFNKYSFTLRSLFYLLALLCPPFILIDHAHFQYNSFMHGLVLWSVYFCSQGSVVIGGILFTLALNFKQMGLYYSLGFFFYILGYLAVDSGFRSIKTNKYNFGASLFFILRIALVGFGVIATFVLMILPWITDKYLLTSLVSAIFPVHRGLYQLKVANFWCFSNIFIKWTQIFDQKVIILMSIAFTLVACLPSIYVVFLRPKYKYLKLALFNISMSFFFFSYHVHEKTILIPLVLYVLCIRYMNIYYLDFVTISCLTLYPLLREDKQTLCWFVLTIVHHFFVRKTLKYLEIQGVIKKNLTDQCTLISDSKVTDQTTQKKILEQEKDIPLIVKLISLTDLFYKSIFRKAIYILSIIAIIAEKYVKPPTNYPYLFSLIYAVLGFGLFAYVFIQTNLLMLHSYQRSQKKKQKLD</sequence>
<evidence type="ECO:0000256" key="5">
    <source>
        <dbReference type="ARBA" id="ARBA00022679"/>
    </source>
</evidence>
<feature type="transmembrane region" description="Helical" evidence="10">
    <location>
        <begin position="259"/>
        <end position="280"/>
    </location>
</feature>
<keyword evidence="9 10" id="KW-0472">Membrane</keyword>
<keyword evidence="6 10" id="KW-0812">Transmembrane</keyword>
<dbReference type="UniPathway" id="UPA00378"/>
<dbReference type="RefSeq" id="XP_001022240.2">
    <property type="nucleotide sequence ID" value="XM_001022240.2"/>
</dbReference>
<evidence type="ECO:0000256" key="1">
    <source>
        <dbReference type="ARBA" id="ARBA00004477"/>
    </source>
</evidence>
<feature type="transmembrane region" description="Helical" evidence="10">
    <location>
        <begin position="621"/>
        <end position="641"/>
    </location>
</feature>
<gene>
    <name evidence="11" type="ORF">TTHERM_00500810</name>
</gene>
<keyword evidence="4 10" id="KW-0328">Glycosyltransferase</keyword>
<dbReference type="GeneID" id="7825591"/>
<dbReference type="PANTHER" id="PTHR12413:SF1">
    <property type="entry name" value="DOLICHYL PYROPHOSPHATE MAN9GLCNAC2 ALPHA-1,3-GLUCOSYLTRANSFERASE"/>
    <property type="match status" value="1"/>
</dbReference>
<dbReference type="STRING" id="312017.I7LWJ3"/>
<dbReference type="AlphaFoldDB" id="I7LWJ3"/>
<keyword evidence="8 10" id="KW-1133">Transmembrane helix</keyword>
<evidence type="ECO:0000256" key="10">
    <source>
        <dbReference type="RuleBase" id="RU363110"/>
    </source>
</evidence>
<reference evidence="12" key="1">
    <citation type="journal article" date="2006" name="PLoS Biol.">
        <title>Macronuclear genome sequence of the ciliate Tetrahymena thermophila, a model eukaryote.</title>
        <authorList>
            <person name="Eisen J.A."/>
            <person name="Coyne R.S."/>
            <person name="Wu M."/>
            <person name="Wu D."/>
            <person name="Thiagarajan M."/>
            <person name="Wortman J.R."/>
            <person name="Badger J.H."/>
            <person name="Ren Q."/>
            <person name="Amedeo P."/>
            <person name="Jones K.M."/>
            <person name="Tallon L.J."/>
            <person name="Delcher A.L."/>
            <person name="Salzberg S.L."/>
            <person name="Silva J.C."/>
            <person name="Haas B.J."/>
            <person name="Majoros W.H."/>
            <person name="Farzad M."/>
            <person name="Carlton J.M."/>
            <person name="Smith R.K. Jr."/>
            <person name="Garg J."/>
            <person name="Pearlman R.E."/>
            <person name="Karrer K.M."/>
            <person name="Sun L."/>
            <person name="Manning G."/>
            <person name="Elde N.C."/>
            <person name="Turkewitz A.P."/>
            <person name="Asai D.J."/>
            <person name="Wilkes D.E."/>
            <person name="Wang Y."/>
            <person name="Cai H."/>
            <person name="Collins K."/>
            <person name="Stewart B.A."/>
            <person name="Lee S.R."/>
            <person name="Wilamowska K."/>
            <person name="Weinberg Z."/>
            <person name="Ruzzo W.L."/>
            <person name="Wloga D."/>
            <person name="Gaertig J."/>
            <person name="Frankel J."/>
            <person name="Tsao C.-C."/>
            <person name="Gorovsky M.A."/>
            <person name="Keeling P.J."/>
            <person name="Waller R.F."/>
            <person name="Patron N.J."/>
            <person name="Cherry J.M."/>
            <person name="Stover N.A."/>
            <person name="Krieger C.J."/>
            <person name="del Toro C."/>
            <person name="Ryder H.F."/>
            <person name="Williamson S.C."/>
            <person name="Barbeau R.A."/>
            <person name="Hamilton E.P."/>
            <person name="Orias E."/>
        </authorList>
    </citation>
    <scope>NUCLEOTIDE SEQUENCE [LARGE SCALE GENOMIC DNA]</scope>
    <source>
        <strain evidence="12">SB210</strain>
    </source>
</reference>
<dbReference type="OrthoDB" id="312699at2759"/>
<dbReference type="GO" id="GO:0042281">
    <property type="term" value="F:dolichyl pyrophosphate Man9GlcNAc2 alpha-1,3-glucosyltransferase activity"/>
    <property type="evidence" value="ECO:0007669"/>
    <property type="project" value="TreeGrafter"/>
</dbReference>
<evidence type="ECO:0000256" key="4">
    <source>
        <dbReference type="ARBA" id="ARBA00022676"/>
    </source>
</evidence>
<dbReference type="GO" id="GO:0005789">
    <property type="term" value="C:endoplasmic reticulum membrane"/>
    <property type="evidence" value="ECO:0007669"/>
    <property type="project" value="UniProtKB-SubCell"/>
</dbReference>
<feature type="transmembrane region" description="Helical" evidence="10">
    <location>
        <begin position="459"/>
        <end position="480"/>
    </location>
</feature>
<protein>
    <recommendedName>
        <fullName evidence="10">Alpha-1,3-glucosyltransferase</fullName>
        <ecNumber evidence="10">2.4.1.-</ecNumber>
    </recommendedName>
</protein>
<comment type="subcellular location">
    <subcellularLocation>
        <location evidence="1 10">Endoplasmic reticulum membrane</location>
        <topology evidence="1 10">Multi-pass membrane protein</topology>
    </subcellularLocation>
</comment>
<feature type="transmembrane region" description="Helical" evidence="10">
    <location>
        <begin position="487"/>
        <end position="507"/>
    </location>
</feature>
<dbReference type="PANTHER" id="PTHR12413">
    <property type="entry name" value="DOLICHYL GLYCOSYLTRANSFERASE"/>
    <property type="match status" value="1"/>
</dbReference>
<comment type="pathway">
    <text evidence="2 10">Protein modification; protein glycosylation.</text>
</comment>
<keyword evidence="7 10" id="KW-0256">Endoplasmic reticulum</keyword>
<keyword evidence="5 10" id="KW-0808">Transferase</keyword>
<evidence type="ECO:0000313" key="11">
    <source>
        <dbReference type="EMBL" id="EAS01995.2"/>
    </source>
</evidence>
<dbReference type="eggNOG" id="KOG2575">
    <property type="taxonomic scope" value="Eukaryota"/>
</dbReference>
<organism evidence="11 12">
    <name type="scientific">Tetrahymena thermophila (strain SB210)</name>
    <dbReference type="NCBI Taxonomy" id="312017"/>
    <lineage>
        <taxon>Eukaryota</taxon>
        <taxon>Sar</taxon>
        <taxon>Alveolata</taxon>
        <taxon>Ciliophora</taxon>
        <taxon>Intramacronucleata</taxon>
        <taxon>Oligohymenophorea</taxon>
        <taxon>Hymenostomatida</taxon>
        <taxon>Tetrahymenina</taxon>
        <taxon>Tetrahymenidae</taxon>
        <taxon>Tetrahymena</taxon>
    </lineage>
</organism>
<evidence type="ECO:0000256" key="6">
    <source>
        <dbReference type="ARBA" id="ARBA00022692"/>
    </source>
</evidence>
<evidence type="ECO:0000256" key="7">
    <source>
        <dbReference type="ARBA" id="ARBA00022824"/>
    </source>
</evidence>
<keyword evidence="12" id="KW-1185">Reference proteome</keyword>
<evidence type="ECO:0000256" key="8">
    <source>
        <dbReference type="ARBA" id="ARBA00022989"/>
    </source>
</evidence>
<feature type="transmembrane region" description="Helical" evidence="10">
    <location>
        <begin position="527"/>
        <end position="544"/>
    </location>
</feature>
<feature type="transmembrane region" description="Helical" evidence="10">
    <location>
        <begin position="323"/>
        <end position="347"/>
    </location>
</feature>
<evidence type="ECO:0000313" key="12">
    <source>
        <dbReference type="Proteomes" id="UP000009168"/>
    </source>
</evidence>
<dbReference type="InParanoid" id="I7LWJ3"/>
<dbReference type="Pfam" id="PF03155">
    <property type="entry name" value="Alg6_Alg8"/>
    <property type="match status" value="1"/>
</dbReference>
<feature type="transmembrane region" description="Helical" evidence="10">
    <location>
        <begin position="653"/>
        <end position="679"/>
    </location>
</feature>
<proteinExistence type="inferred from homology"/>
<dbReference type="EMBL" id="GG662548">
    <property type="protein sequence ID" value="EAS01995.2"/>
    <property type="molecule type" value="Genomic_DNA"/>
</dbReference>
<evidence type="ECO:0000256" key="2">
    <source>
        <dbReference type="ARBA" id="ARBA00004922"/>
    </source>
</evidence>
<dbReference type="EC" id="2.4.1.-" evidence="10"/>
<feature type="transmembrane region" description="Helical" evidence="10">
    <location>
        <begin position="390"/>
        <end position="413"/>
    </location>
</feature>
<feature type="transmembrane region" description="Helical" evidence="10">
    <location>
        <begin position="292"/>
        <end position="311"/>
    </location>
</feature>